<dbReference type="Proteomes" id="UP001189429">
    <property type="component" value="Unassembled WGS sequence"/>
</dbReference>
<feature type="transmembrane region" description="Helical" evidence="5">
    <location>
        <begin position="160"/>
        <end position="187"/>
    </location>
</feature>
<feature type="transmembrane region" description="Helical" evidence="5">
    <location>
        <begin position="98"/>
        <end position="118"/>
    </location>
</feature>
<evidence type="ECO:0000256" key="1">
    <source>
        <dbReference type="ARBA" id="ARBA00004141"/>
    </source>
</evidence>
<evidence type="ECO:0000313" key="6">
    <source>
        <dbReference type="EMBL" id="CAK0832211.1"/>
    </source>
</evidence>
<keyword evidence="7" id="KW-1185">Reference proteome</keyword>
<accession>A0ABN9SKE2</accession>
<dbReference type="InterPro" id="IPR005178">
    <property type="entry name" value="Ostalpha/TMEM184C"/>
</dbReference>
<evidence type="ECO:0000256" key="5">
    <source>
        <dbReference type="SAM" id="Phobius"/>
    </source>
</evidence>
<keyword evidence="2 5" id="KW-0812">Transmembrane</keyword>
<feature type="transmembrane region" description="Helical" evidence="5">
    <location>
        <begin position="220"/>
        <end position="239"/>
    </location>
</feature>
<feature type="transmembrane region" description="Helical" evidence="5">
    <location>
        <begin position="27"/>
        <end position="46"/>
    </location>
</feature>
<keyword evidence="4 5" id="KW-0472">Membrane</keyword>
<name>A0ABN9SKE2_9DINO</name>
<evidence type="ECO:0000256" key="3">
    <source>
        <dbReference type="ARBA" id="ARBA00022989"/>
    </source>
</evidence>
<sequence length="460" mass="52115">MSGLTGELQFGAFCKQSWDDKVQFGQTAAYLAVAISLAHILRHCCCSRKRGELLRMEIVILSLVPLYALNAQYCLTKVTNLYMLPELVTLLREFYESFALAAFVNFILTWLGGFRFVVKQFMREQQMPQHVWVTCFPRLVNWCPSLGDRRWMPFRPGGHLIRGILFGMLQYTVVSAVVSVVSVILWASVVSHSERGALASDMFINQNGVELYKKVQTPLLAIKGASVGLAMYCTILLLAETERNQWLHVRLEQSSPHSKFLAIKILVFATMIQKTLCEKVLPIERLGLLPKVTSCVGEDMTADEIGIAIQNFMLCFELLVFALVHLCVYPVYETHDAQVQVWCEDGNIAQMRSFRRKERELKLTCKRFLAGEGLDQAQAPLEELFSFFHPQGKAELNPIEFGFLLQRAGYDAEPGGVIERLQRRAEERGGYISYWEFAQYVRPDAARAAAQAPRQHAVGV</sequence>
<proteinExistence type="predicted"/>
<dbReference type="Pfam" id="PF03619">
    <property type="entry name" value="Solute_trans_a"/>
    <property type="match status" value="1"/>
</dbReference>
<comment type="subcellular location">
    <subcellularLocation>
        <location evidence="1">Membrane</location>
        <topology evidence="1">Multi-pass membrane protein</topology>
    </subcellularLocation>
</comment>
<dbReference type="EMBL" id="CAUYUJ010011592">
    <property type="protein sequence ID" value="CAK0832211.1"/>
    <property type="molecule type" value="Genomic_DNA"/>
</dbReference>
<gene>
    <name evidence="6" type="ORF">PCOR1329_LOCUS30290</name>
</gene>
<dbReference type="PANTHER" id="PTHR23423">
    <property type="entry name" value="ORGANIC SOLUTE TRANSPORTER-RELATED"/>
    <property type="match status" value="1"/>
</dbReference>
<comment type="caution">
    <text evidence="6">The sequence shown here is derived from an EMBL/GenBank/DDBJ whole genome shotgun (WGS) entry which is preliminary data.</text>
</comment>
<evidence type="ECO:0000256" key="2">
    <source>
        <dbReference type="ARBA" id="ARBA00022692"/>
    </source>
</evidence>
<protein>
    <submittedName>
        <fullName evidence="6">Uncharacterized protein</fullName>
    </submittedName>
</protein>
<feature type="transmembrane region" description="Helical" evidence="5">
    <location>
        <begin position="58"/>
        <end position="78"/>
    </location>
</feature>
<organism evidence="6 7">
    <name type="scientific">Prorocentrum cordatum</name>
    <dbReference type="NCBI Taxonomy" id="2364126"/>
    <lineage>
        <taxon>Eukaryota</taxon>
        <taxon>Sar</taxon>
        <taxon>Alveolata</taxon>
        <taxon>Dinophyceae</taxon>
        <taxon>Prorocentrales</taxon>
        <taxon>Prorocentraceae</taxon>
        <taxon>Prorocentrum</taxon>
    </lineage>
</organism>
<evidence type="ECO:0000313" key="7">
    <source>
        <dbReference type="Proteomes" id="UP001189429"/>
    </source>
</evidence>
<evidence type="ECO:0000256" key="4">
    <source>
        <dbReference type="ARBA" id="ARBA00023136"/>
    </source>
</evidence>
<dbReference type="SMART" id="SM01417">
    <property type="entry name" value="Solute_trans_a"/>
    <property type="match status" value="1"/>
</dbReference>
<keyword evidence="3 5" id="KW-1133">Transmembrane helix</keyword>
<reference evidence="6" key="1">
    <citation type="submission" date="2023-10" db="EMBL/GenBank/DDBJ databases">
        <authorList>
            <person name="Chen Y."/>
            <person name="Shah S."/>
            <person name="Dougan E. K."/>
            <person name="Thang M."/>
            <person name="Chan C."/>
        </authorList>
    </citation>
    <scope>NUCLEOTIDE SEQUENCE [LARGE SCALE GENOMIC DNA]</scope>
</reference>